<dbReference type="InterPro" id="IPR000577">
    <property type="entry name" value="Carb_kinase_FGGY"/>
</dbReference>
<dbReference type="CDD" id="cd07782">
    <property type="entry name" value="ASKHA_NBD_FGGY_D-RBK"/>
    <property type="match status" value="1"/>
</dbReference>
<dbReference type="InterPro" id="IPR006003">
    <property type="entry name" value="FGGY_RbtK-like"/>
</dbReference>
<dbReference type="RefSeq" id="WP_114413704.1">
    <property type="nucleotide sequence ID" value="NZ_QPJQ01000053.1"/>
</dbReference>
<dbReference type="InterPro" id="IPR043129">
    <property type="entry name" value="ATPase_NBD"/>
</dbReference>
<evidence type="ECO:0000313" key="6">
    <source>
        <dbReference type="EMBL" id="RCW93036.1"/>
    </source>
</evidence>
<dbReference type="EMBL" id="QPJQ01000053">
    <property type="protein sequence ID" value="RCW93036.1"/>
    <property type="molecule type" value="Genomic_DNA"/>
</dbReference>
<dbReference type="InterPro" id="IPR018485">
    <property type="entry name" value="FGGY_C"/>
</dbReference>
<dbReference type="NCBIfam" id="TIGR01315">
    <property type="entry name" value="5C_CHO_kinase"/>
    <property type="match status" value="1"/>
</dbReference>
<dbReference type="SUPFAM" id="SSF53067">
    <property type="entry name" value="Actin-like ATPase domain"/>
    <property type="match status" value="2"/>
</dbReference>
<dbReference type="PANTHER" id="PTHR43435:SF4">
    <property type="entry name" value="FGGY CARBOHYDRATE KINASE DOMAIN-CONTAINING PROTEIN"/>
    <property type="match status" value="1"/>
</dbReference>
<keyword evidence="2" id="KW-0808">Transferase</keyword>
<feature type="domain" description="Carbohydrate kinase FGGY C-terminal" evidence="5">
    <location>
        <begin position="287"/>
        <end position="496"/>
    </location>
</feature>
<evidence type="ECO:0000256" key="1">
    <source>
        <dbReference type="ARBA" id="ARBA00009156"/>
    </source>
</evidence>
<reference evidence="6 7" key="1">
    <citation type="submission" date="2018-07" db="EMBL/GenBank/DDBJ databases">
        <title>Genomic Encyclopedia of Type Strains, Phase III (KMG-III): the genomes of soil and plant-associated and newly described type strains.</title>
        <authorList>
            <person name="Whitman W."/>
        </authorList>
    </citation>
    <scope>NUCLEOTIDE SEQUENCE [LARGE SCALE GENOMIC DNA]</scope>
    <source>
        <strain evidence="6 7">CECT 7731</strain>
    </source>
</reference>
<evidence type="ECO:0000256" key="2">
    <source>
        <dbReference type="ARBA" id="ARBA00022679"/>
    </source>
</evidence>
<evidence type="ECO:0000313" key="7">
    <source>
        <dbReference type="Proteomes" id="UP000253506"/>
    </source>
</evidence>
<gene>
    <name evidence="6" type="ORF">DFP77_1539</name>
</gene>
<keyword evidence="3 6" id="KW-0418">Kinase</keyword>
<accession>A0A368ZIB3</accession>
<name>A0A368ZIB3_9GAMM</name>
<dbReference type="GO" id="GO:0005737">
    <property type="term" value="C:cytoplasm"/>
    <property type="evidence" value="ECO:0007669"/>
    <property type="project" value="TreeGrafter"/>
</dbReference>
<dbReference type="AlphaFoldDB" id="A0A368ZIB3"/>
<evidence type="ECO:0000256" key="3">
    <source>
        <dbReference type="ARBA" id="ARBA00022777"/>
    </source>
</evidence>
<proteinExistence type="inferred from homology"/>
<dbReference type="Proteomes" id="UP000253506">
    <property type="component" value="Unassembled WGS sequence"/>
</dbReference>
<evidence type="ECO:0000259" key="4">
    <source>
        <dbReference type="Pfam" id="PF00370"/>
    </source>
</evidence>
<comment type="similarity">
    <text evidence="1">Belongs to the FGGY kinase family.</text>
</comment>
<comment type="caution">
    <text evidence="6">The sequence shown here is derived from an EMBL/GenBank/DDBJ whole genome shotgun (WGS) entry which is preliminary data.</text>
</comment>
<dbReference type="FunFam" id="3.30.420.40:FF:000101">
    <property type="entry name" value="FGGY carbohydrate kinase domain-containing protein"/>
    <property type="match status" value="1"/>
</dbReference>
<dbReference type="Gene3D" id="1.20.58.2240">
    <property type="match status" value="1"/>
</dbReference>
<dbReference type="PANTHER" id="PTHR43435">
    <property type="entry name" value="RIBULOKINASE"/>
    <property type="match status" value="1"/>
</dbReference>
<evidence type="ECO:0000259" key="5">
    <source>
        <dbReference type="Pfam" id="PF02782"/>
    </source>
</evidence>
<dbReference type="OrthoDB" id="9805576at2"/>
<dbReference type="Gene3D" id="3.30.420.40">
    <property type="match status" value="1"/>
</dbReference>
<dbReference type="GO" id="GO:0019150">
    <property type="term" value="F:D-ribulokinase activity"/>
    <property type="evidence" value="ECO:0007669"/>
    <property type="project" value="TreeGrafter"/>
</dbReference>
<dbReference type="Pfam" id="PF00370">
    <property type="entry name" value="FGGY_N"/>
    <property type="match status" value="1"/>
</dbReference>
<protein>
    <submittedName>
        <fullName evidence="6">D-ribulokinase</fullName>
    </submittedName>
</protein>
<feature type="domain" description="Carbohydrate kinase FGGY N-terminal" evidence="4">
    <location>
        <begin position="12"/>
        <end position="270"/>
    </location>
</feature>
<dbReference type="GO" id="GO:0019321">
    <property type="term" value="P:pentose metabolic process"/>
    <property type="evidence" value="ECO:0007669"/>
    <property type="project" value="TreeGrafter"/>
</dbReference>
<dbReference type="PIRSF" id="PIRSF000538">
    <property type="entry name" value="GlpK"/>
    <property type="match status" value="1"/>
</dbReference>
<organism evidence="6 7">
    <name type="scientific">Marinomonas foliarum</name>
    <dbReference type="NCBI Taxonomy" id="491950"/>
    <lineage>
        <taxon>Bacteria</taxon>
        <taxon>Pseudomonadati</taxon>
        <taxon>Pseudomonadota</taxon>
        <taxon>Gammaproteobacteria</taxon>
        <taxon>Oceanospirillales</taxon>
        <taxon>Oceanospirillaceae</taxon>
        <taxon>Marinomonas</taxon>
    </lineage>
</organism>
<sequence length="544" mass="58069">MRNHVHDAPANYVIGVDVGTGSARAGLFDLQGNMLHVAKHEITTFQDVDARYEQSSDNIWQAICACVKSVVSASKLSADAIVGLSFDATCSLVVVDESFAPLPVGEHNIAERNVIVWMDQRATDQAHDINALGHSVLNYVGNRISPEMQTPKLLWLKKYLPETYHKAAHFFDLTDYLTFRASGSLARSICTLVCKWTYLAHESRWDASYFEAIGLEDLSHTQFSKIGSEVVSPGTSLAQGLTDSAAMQLGLNAGTAVAAGLIDAHAGAIGSVGALTEDGISAPSECMAYVFGTSACTLTTSSNAIKVPGVWGPYFSAMLPEMWLNEAGQSAAGAAIDHLVMMHPSSAEAQQLAKEAKLPLSVWLSNRAKSNIHNLSEAINLAKGVHVVPEFLGNRAPFADPKARAIIAGLNMDKSIDSLVTLYIAGICGLAYGLRQIIEAQAEQGLTISRVIISGGAGQDPLVRQLISDATGKEVIAPSSDEPVMLGTAMLAAVAAGRYSNLESAMKAMSSFGKKYLPAETDICKQHDARFLAFCRLQSVAREL</sequence>
<dbReference type="InterPro" id="IPR018484">
    <property type="entry name" value="FGGY_N"/>
</dbReference>
<dbReference type="Pfam" id="PF02782">
    <property type="entry name" value="FGGY_C"/>
    <property type="match status" value="1"/>
</dbReference>